<evidence type="ECO:0000259" key="5">
    <source>
        <dbReference type="PROSITE" id="PS50977"/>
    </source>
</evidence>
<sequence>MRVSKQKAGQHRDAILSAASRLFRARGIDKVGVAEVTEAAGLTHGGFYGHFASKEALAAEVCDLSFGNAVERVRGAASLEDYIDQYVSADHRDREGPCPMVALGADVSRLSGPVRDQFTAGVARYIAAIRAHLPPDDPLAEGRAAALVSVLVGGMNLARAVAVADPALSDQILAGVRQQARAAIGR</sequence>
<keyword evidence="1" id="KW-0805">Transcription regulation</keyword>
<dbReference type="GO" id="GO:0003677">
    <property type="term" value="F:DNA binding"/>
    <property type="evidence" value="ECO:0007669"/>
    <property type="project" value="UniProtKB-UniRule"/>
</dbReference>
<feature type="domain" description="HTH tetR-type" evidence="5">
    <location>
        <begin position="9"/>
        <end position="69"/>
    </location>
</feature>
<evidence type="ECO:0000256" key="1">
    <source>
        <dbReference type="ARBA" id="ARBA00023015"/>
    </source>
</evidence>
<gene>
    <name evidence="6" type="ORF">CHU95_15095</name>
</gene>
<dbReference type="PANTHER" id="PTHR47506">
    <property type="entry name" value="TRANSCRIPTIONAL REGULATORY PROTEIN"/>
    <property type="match status" value="1"/>
</dbReference>
<protein>
    <recommendedName>
        <fullName evidence="5">HTH tetR-type domain-containing protein</fullName>
    </recommendedName>
</protein>
<dbReference type="InterPro" id="IPR009057">
    <property type="entry name" value="Homeodomain-like_sf"/>
</dbReference>
<evidence type="ECO:0000256" key="3">
    <source>
        <dbReference type="ARBA" id="ARBA00023163"/>
    </source>
</evidence>
<dbReference type="InterPro" id="IPR036271">
    <property type="entry name" value="Tet_transcr_reg_TetR-rel_C_sf"/>
</dbReference>
<keyword evidence="2 4" id="KW-0238">DNA-binding</keyword>
<keyword evidence="3" id="KW-0804">Transcription</keyword>
<dbReference type="PROSITE" id="PS50977">
    <property type="entry name" value="HTH_TETR_2"/>
    <property type="match status" value="1"/>
</dbReference>
<comment type="caution">
    <text evidence="6">The sequence shown here is derived from an EMBL/GenBank/DDBJ whole genome shotgun (WGS) entry which is preliminary data.</text>
</comment>
<feature type="DNA-binding region" description="H-T-H motif" evidence="4">
    <location>
        <begin position="32"/>
        <end position="51"/>
    </location>
</feature>
<dbReference type="Pfam" id="PF00440">
    <property type="entry name" value="TetR_N"/>
    <property type="match status" value="1"/>
</dbReference>
<proteinExistence type="predicted"/>
<reference evidence="6 7" key="1">
    <citation type="submission" date="2017-07" db="EMBL/GenBank/DDBJ databases">
        <title>Niveispirillum cyanobacteriorum sp. nov., isolated from cyanobacterial aggregates in a eutrophic lake.</title>
        <authorList>
            <person name="Cai H."/>
        </authorList>
    </citation>
    <scope>NUCLEOTIDE SEQUENCE [LARGE SCALE GENOMIC DNA]</scope>
    <source>
        <strain evidence="7">TH1-14</strain>
    </source>
</reference>
<dbReference type="PRINTS" id="PR00455">
    <property type="entry name" value="HTHTETR"/>
</dbReference>
<dbReference type="AlphaFoldDB" id="A0A255YX77"/>
<dbReference type="PANTHER" id="PTHR47506:SF7">
    <property type="entry name" value="TRANSCRIPTIONAL REGULATORY PROTEIN"/>
    <property type="match status" value="1"/>
</dbReference>
<evidence type="ECO:0000256" key="2">
    <source>
        <dbReference type="ARBA" id="ARBA00023125"/>
    </source>
</evidence>
<organism evidence="6 7">
    <name type="scientific">Niveispirillum lacus</name>
    <dbReference type="NCBI Taxonomy" id="1981099"/>
    <lineage>
        <taxon>Bacteria</taxon>
        <taxon>Pseudomonadati</taxon>
        <taxon>Pseudomonadota</taxon>
        <taxon>Alphaproteobacteria</taxon>
        <taxon>Rhodospirillales</taxon>
        <taxon>Azospirillaceae</taxon>
        <taxon>Niveispirillum</taxon>
    </lineage>
</organism>
<dbReference type="EMBL" id="NOXU01000030">
    <property type="protein sequence ID" value="OYQ33847.1"/>
    <property type="molecule type" value="Genomic_DNA"/>
</dbReference>
<keyword evidence="7" id="KW-1185">Reference proteome</keyword>
<dbReference type="SUPFAM" id="SSF46689">
    <property type="entry name" value="Homeodomain-like"/>
    <property type="match status" value="1"/>
</dbReference>
<dbReference type="Gene3D" id="1.10.357.10">
    <property type="entry name" value="Tetracycline Repressor, domain 2"/>
    <property type="match status" value="1"/>
</dbReference>
<dbReference type="OrthoDB" id="9798857at2"/>
<evidence type="ECO:0000256" key="4">
    <source>
        <dbReference type="PROSITE-ProRule" id="PRU00335"/>
    </source>
</evidence>
<name>A0A255YX77_9PROT</name>
<accession>A0A255YX77</accession>
<dbReference type="Proteomes" id="UP000216998">
    <property type="component" value="Unassembled WGS sequence"/>
</dbReference>
<dbReference type="Gene3D" id="1.10.10.60">
    <property type="entry name" value="Homeodomain-like"/>
    <property type="match status" value="1"/>
</dbReference>
<dbReference type="InterPro" id="IPR001647">
    <property type="entry name" value="HTH_TetR"/>
</dbReference>
<dbReference type="SUPFAM" id="SSF48498">
    <property type="entry name" value="Tetracyclin repressor-like, C-terminal domain"/>
    <property type="match status" value="1"/>
</dbReference>
<evidence type="ECO:0000313" key="7">
    <source>
        <dbReference type="Proteomes" id="UP000216998"/>
    </source>
</evidence>
<evidence type="ECO:0000313" key="6">
    <source>
        <dbReference type="EMBL" id="OYQ33847.1"/>
    </source>
</evidence>